<organism evidence="2 3">
    <name type="scientific">Emericellopsis atlantica</name>
    <dbReference type="NCBI Taxonomy" id="2614577"/>
    <lineage>
        <taxon>Eukaryota</taxon>
        <taxon>Fungi</taxon>
        <taxon>Dikarya</taxon>
        <taxon>Ascomycota</taxon>
        <taxon>Pezizomycotina</taxon>
        <taxon>Sordariomycetes</taxon>
        <taxon>Hypocreomycetidae</taxon>
        <taxon>Hypocreales</taxon>
        <taxon>Bionectriaceae</taxon>
        <taxon>Emericellopsis</taxon>
    </lineage>
</organism>
<dbReference type="SUPFAM" id="SSF51735">
    <property type="entry name" value="NAD(P)-binding Rossmann-fold domains"/>
    <property type="match status" value="1"/>
</dbReference>
<name>A0A9P7ZSG9_9HYPO</name>
<protein>
    <recommendedName>
        <fullName evidence="1">NAD(P)-binding domain-containing protein</fullName>
    </recommendedName>
</protein>
<accession>A0A9P7ZSG9</accession>
<dbReference type="Gene3D" id="3.90.25.10">
    <property type="entry name" value="UDP-galactose 4-epimerase, domain 1"/>
    <property type="match status" value="1"/>
</dbReference>
<evidence type="ECO:0000313" key="2">
    <source>
        <dbReference type="EMBL" id="KAG9256865.1"/>
    </source>
</evidence>
<dbReference type="InterPro" id="IPR036291">
    <property type="entry name" value="NAD(P)-bd_dom_sf"/>
</dbReference>
<dbReference type="Proteomes" id="UP000887229">
    <property type="component" value="Unassembled WGS sequence"/>
</dbReference>
<dbReference type="EMBL" id="MU251247">
    <property type="protein sequence ID" value="KAG9256865.1"/>
    <property type="molecule type" value="Genomic_DNA"/>
</dbReference>
<gene>
    <name evidence="2" type="ORF">F5Z01DRAFT_672095</name>
</gene>
<dbReference type="GeneID" id="70295676"/>
<dbReference type="OrthoDB" id="419598at2759"/>
<dbReference type="RefSeq" id="XP_046120789.1">
    <property type="nucleotide sequence ID" value="XM_046264773.1"/>
</dbReference>
<sequence length="300" mass="32592">MTLTVSVIPASSNAGQATIRHLLKDEIAVRGFYRNTSKAPHEFHESPLFTATQGDVQDAASLKFEGSDVVFYVPPPIYDGTDLGEFATNAANNIKGALQKANVRRLVLLSAPGAQHSSGIGILKINHISDEILKQSVPEVFIMRPFYFYEDWASQIPTLKEDPSTITSVYSPLDFKVPMVSIKDVGLYAARSVTGPPPATSPHIFKLYGPKAYSALDVRDAIARAINRDVGIKEITPDKLREHTAALVPESIVDDIVGITTATLPGGTLQDEFEPRQGVDEIGEITLEDAFLEVFGELKG</sequence>
<dbReference type="InterPro" id="IPR016040">
    <property type="entry name" value="NAD(P)-bd_dom"/>
</dbReference>
<evidence type="ECO:0000313" key="3">
    <source>
        <dbReference type="Proteomes" id="UP000887229"/>
    </source>
</evidence>
<keyword evidence="3" id="KW-1185">Reference proteome</keyword>
<dbReference type="Gene3D" id="3.40.50.720">
    <property type="entry name" value="NAD(P)-binding Rossmann-like Domain"/>
    <property type="match status" value="1"/>
</dbReference>
<dbReference type="PANTHER" id="PTHR43162">
    <property type="match status" value="1"/>
</dbReference>
<evidence type="ECO:0000259" key="1">
    <source>
        <dbReference type="Pfam" id="PF13460"/>
    </source>
</evidence>
<reference evidence="2" key="1">
    <citation type="journal article" date="2021" name="IMA Fungus">
        <title>Genomic characterization of three marine fungi, including Emericellopsis atlantica sp. nov. with signatures of a generalist lifestyle and marine biomass degradation.</title>
        <authorList>
            <person name="Hagestad O.C."/>
            <person name="Hou L."/>
            <person name="Andersen J.H."/>
            <person name="Hansen E.H."/>
            <person name="Altermark B."/>
            <person name="Li C."/>
            <person name="Kuhnert E."/>
            <person name="Cox R.J."/>
            <person name="Crous P.W."/>
            <person name="Spatafora J.W."/>
            <person name="Lail K."/>
            <person name="Amirebrahimi M."/>
            <person name="Lipzen A."/>
            <person name="Pangilinan J."/>
            <person name="Andreopoulos W."/>
            <person name="Hayes R.D."/>
            <person name="Ng V."/>
            <person name="Grigoriev I.V."/>
            <person name="Jackson S.A."/>
            <person name="Sutton T.D.S."/>
            <person name="Dobson A.D.W."/>
            <person name="Rama T."/>
        </authorList>
    </citation>
    <scope>NUCLEOTIDE SEQUENCE</scope>
    <source>
        <strain evidence="2">TS7</strain>
    </source>
</reference>
<proteinExistence type="predicted"/>
<comment type="caution">
    <text evidence="2">The sequence shown here is derived from an EMBL/GenBank/DDBJ whole genome shotgun (WGS) entry which is preliminary data.</text>
</comment>
<dbReference type="PANTHER" id="PTHR43162:SF1">
    <property type="entry name" value="PRESTALK A DIFFERENTIATION PROTEIN A"/>
    <property type="match status" value="1"/>
</dbReference>
<dbReference type="Pfam" id="PF13460">
    <property type="entry name" value="NAD_binding_10"/>
    <property type="match status" value="1"/>
</dbReference>
<dbReference type="InterPro" id="IPR051604">
    <property type="entry name" value="Ergot_Alk_Oxidoreductase"/>
</dbReference>
<dbReference type="AlphaFoldDB" id="A0A9P7ZSG9"/>
<feature type="domain" description="NAD(P)-binding" evidence="1">
    <location>
        <begin position="10"/>
        <end position="162"/>
    </location>
</feature>